<sequence>MGRRGPERDDPSGAHPVDGGTARLEEDVPGAWTLLVDGTPQSHVDLRDPTNLSYEYVRRIGHAVDLLRPPGEAVRAVHLGGGGLTLPRYVAATRPGSRQQVVEVDAALVQLVRRALPWPRDWRIKVRVGDARDALARLDPGLADLVVSDVFAGARTPARLTSVEAVRTAARALADDGVLAVNVGDGPPLRFARAQVATVAAVLPRVCLVAEPAVLRGRRFGNLVLLASRRPLPVAELTRRCASDPVAARVVDGPDLEAFAAGALPVTDAEAEDSPEPPSPW</sequence>
<dbReference type="AlphaFoldDB" id="A0A3A3Z2X8"/>
<dbReference type="EMBL" id="QZEZ01000006">
    <property type="protein sequence ID" value="RJK94811.1"/>
    <property type="molecule type" value="Genomic_DNA"/>
</dbReference>
<dbReference type="Gene3D" id="3.40.50.150">
    <property type="entry name" value="Vaccinia Virus protein VP39"/>
    <property type="match status" value="1"/>
</dbReference>
<accession>A0A3A3Z2X8</accession>
<dbReference type="PANTHER" id="PTHR43317">
    <property type="entry name" value="THERMOSPERMINE SYNTHASE ACAULIS5"/>
    <property type="match status" value="1"/>
</dbReference>
<dbReference type="InterPro" id="IPR029063">
    <property type="entry name" value="SAM-dependent_MTases_sf"/>
</dbReference>
<dbReference type="NCBIfam" id="NF037959">
    <property type="entry name" value="MFS_SpdSyn"/>
    <property type="match status" value="1"/>
</dbReference>
<dbReference type="SUPFAM" id="SSF53335">
    <property type="entry name" value="S-adenosyl-L-methionine-dependent methyltransferases"/>
    <property type="match status" value="1"/>
</dbReference>
<dbReference type="Proteomes" id="UP000265614">
    <property type="component" value="Unassembled WGS sequence"/>
</dbReference>
<evidence type="ECO:0000313" key="3">
    <source>
        <dbReference type="EMBL" id="RJK94811.1"/>
    </source>
</evidence>
<keyword evidence="4" id="KW-1185">Reference proteome</keyword>
<evidence type="ECO:0000256" key="1">
    <source>
        <dbReference type="ARBA" id="ARBA00023115"/>
    </source>
</evidence>
<name>A0A3A3Z2X8_9ACTN</name>
<keyword evidence="1" id="KW-0620">Polyamine biosynthesis</keyword>
<feature type="compositionally biased region" description="Basic and acidic residues" evidence="2">
    <location>
        <begin position="1"/>
        <end position="12"/>
    </location>
</feature>
<comment type="caution">
    <text evidence="3">The sequence shown here is derived from an EMBL/GenBank/DDBJ whole genome shotgun (WGS) entry which is preliminary data.</text>
</comment>
<feature type="region of interest" description="Disordered" evidence="2">
    <location>
        <begin position="1"/>
        <end position="23"/>
    </location>
</feature>
<organism evidence="3 4">
    <name type="scientific">Vallicoccus soli</name>
    <dbReference type="NCBI Taxonomy" id="2339232"/>
    <lineage>
        <taxon>Bacteria</taxon>
        <taxon>Bacillati</taxon>
        <taxon>Actinomycetota</taxon>
        <taxon>Actinomycetes</taxon>
        <taxon>Motilibacterales</taxon>
        <taxon>Vallicoccaceae</taxon>
        <taxon>Vallicoccus</taxon>
    </lineage>
</organism>
<dbReference type="RefSeq" id="WP_119950993.1">
    <property type="nucleotide sequence ID" value="NZ_QZEZ01000006.1"/>
</dbReference>
<protein>
    <submittedName>
        <fullName evidence="3">Spermine synthase</fullName>
    </submittedName>
</protein>
<evidence type="ECO:0000313" key="4">
    <source>
        <dbReference type="Proteomes" id="UP000265614"/>
    </source>
</evidence>
<reference evidence="3 4" key="1">
    <citation type="submission" date="2018-09" db="EMBL/GenBank/DDBJ databases">
        <title>YIM 75000 draft genome.</title>
        <authorList>
            <person name="Tang S."/>
            <person name="Feng Y."/>
        </authorList>
    </citation>
    <scope>NUCLEOTIDE SEQUENCE [LARGE SCALE GENOMIC DNA]</scope>
    <source>
        <strain evidence="3 4">YIM 75000</strain>
    </source>
</reference>
<dbReference type="GO" id="GO:0006596">
    <property type="term" value="P:polyamine biosynthetic process"/>
    <property type="evidence" value="ECO:0007669"/>
    <property type="project" value="UniProtKB-KW"/>
</dbReference>
<dbReference type="PANTHER" id="PTHR43317:SF1">
    <property type="entry name" value="THERMOSPERMINE SYNTHASE ACAULIS5"/>
    <property type="match status" value="1"/>
</dbReference>
<proteinExistence type="predicted"/>
<dbReference type="OrthoDB" id="8221452at2"/>
<gene>
    <name evidence="3" type="ORF">D5H78_13430</name>
</gene>
<evidence type="ECO:0000256" key="2">
    <source>
        <dbReference type="SAM" id="MobiDB-lite"/>
    </source>
</evidence>